<keyword evidence="5" id="KW-0378">Hydrolase</keyword>
<dbReference type="Pfam" id="PF23109">
    <property type="entry name" value="ARCH_RTEL1"/>
    <property type="match status" value="1"/>
</dbReference>
<dbReference type="SMART" id="SM00491">
    <property type="entry name" value="HELICc2"/>
    <property type="match status" value="1"/>
</dbReference>
<keyword evidence="4" id="KW-0227">DNA damage</keyword>
<evidence type="ECO:0000256" key="4">
    <source>
        <dbReference type="ARBA" id="ARBA00022763"/>
    </source>
</evidence>
<dbReference type="PANTHER" id="PTHR11472">
    <property type="entry name" value="DNA REPAIR DEAD HELICASE RAD3/XP-D SUBFAMILY MEMBER"/>
    <property type="match status" value="1"/>
</dbReference>
<dbReference type="Gene3D" id="3.40.50.300">
    <property type="entry name" value="P-loop containing nucleotide triphosphate hydrolases"/>
    <property type="match status" value="2"/>
</dbReference>
<dbReference type="PROSITE" id="PS51193">
    <property type="entry name" value="HELICASE_ATP_BIND_2"/>
    <property type="match status" value="1"/>
</dbReference>
<proteinExistence type="predicted"/>
<evidence type="ECO:0000256" key="10">
    <source>
        <dbReference type="ARBA" id="ARBA00023125"/>
    </source>
</evidence>
<sequence length="1092" mass="122096">MNPIKNEYLIEGYSVSFPYDAYECQINYMQKVLYSLKHKKHALLESPTGTGKTLCLLASTLAFQKHFLANHGSLRMSMESGSSTGTIKSDGGSIELVGVPRTVIEKSKETKMDMFTPRIIYSSRTHTQLSQIMRELKSSGIADDFTIELFDTEAENKAKIDKSAPKKRQILKGGNKLFKATILGSRDQLCVHPKISKFRGSALIKNCRKITKDGKCKYHNNLKQANISGVAADIQDIEDLKNIASSSETGYFCPFYAAREIESVCNIVLLPYNYLLDSITRQNLKIDLNNTILILDEAHNVESVSEEAYSFDLRDLDLALSQKAIQNLLEAAKLGLLQENDPNGEDSDVDISFDIEVAVALATGIHLLAKNLKEIKCPVPMANKLNLKFIPRMGEVQGITFSGSYIYTLFASSGFGIDNFQAMDECLTNMINFGQNLASPGVVSPKLEVNIVQLNVRIGALERFQRCLRLTFNETVMKNPQWFKVYIHYENDNYKEIHGFDENYDQDRTGDPDTPEQGMRLYLSFWCFSAAAALSSLVSSGVRSMIITSGTLSPLDTLAQQFSSSNVSFDVLLENDHVIDSESQLWAATIERGGICSNTHLIGSYEARNNPLYFSSLGSVVLDCVKRIPDGVLLFFGSYSLMDQAMKHWTDQGLIERIKYFKNVFVEPRNSFELASVLDSYMECIGKKGPSSQDDGILKSKKAKGNLADFAVQSKKLSTSGSLLIAVCRGKVSEGINFSDSACRGVIIAGLPFPSIADSRVCLKKQYMDESKMDGRQWYNQQAIRAVNQAIGRVVRHKNDFGAIILADKRFYQYNIYTRLSKWIRTHIKHISFLDTKSLDSISDFFEEKLSNGKPRNLALLNKPLGNEIHKNSLSNVGSENKSTAYSKGNSASFQSLENEINTVLNKVDNKNSADKSTEERIITKKKAKIPENFPGLLSIVNIPCERVKASNTPDSIDHSVWGISFNRGELNQENQRRSNFNILPLEKNNYQQILSNSKDILKEEEFTNLKPLIQNLSQASSESLRSIARLLLPSSIVNEKELTQRKSLAFELLKLLSGKQKEEFSVIIENSLSNIDILRDKALADALESAL</sequence>
<evidence type="ECO:0000259" key="13">
    <source>
        <dbReference type="PROSITE" id="PS51193"/>
    </source>
</evidence>
<keyword evidence="6 14" id="KW-0347">Helicase</keyword>
<keyword evidence="10" id="KW-0238">DNA-binding</keyword>
<dbReference type="InterPro" id="IPR014013">
    <property type="entry name" value="Helic_SF1/SF2_ATP-bd_DinG/Rad3"/>
</dbReference>
<keyword evidence="3" id="KW-0547">Nucleotide-binding</keyword>
<gene>
    <name evidence="14" type="ORF">OJ252_996</name>
</gene>
<keyword evidence="11" id="KW-0234">DNA repair</keyword>
<keyword evidence="7" id="KW-0067">ATP-binding</keyword>
<dbReference type="Pfam" id="PF06733">
    <property type="entry name" value="DEAD_2"/>
    <property type="match status" value="1"/>
</dbReference>
<dbReference type="GO" id="GO:0004386">
    <property type="term" value="F:helicase activity"/>
    <property type="evidence" value="ECO:0007669"/>
    <property type="project" value="UniProtKB-KW"/>
</dbReference>
<accession>A0ABQ8P9B7</accession>
<dbReference type="PANTHER" id="PTHR11472:SF34">
    <property type="entry name" value="REGULATOR OF TELOMERE ELONGATION HELICASE 1"/>
    <property type="match status" value="1"/>
</dbReference>
<dbReference type="CDD" id="cd18788">
    <property type="entry name" value="SF2_C_XPD"/>
    <property type="match status" value="1"/>
</dbReference>
<evidence type="ECO:0000256" key="9">
    <source>
        <dbReference type="ARBA" id="ARBA00023014"/>
    </source>
</evidence>
<evidence type="ECO:0000256" key="8">
    <source>
        <dbReference type="ARBA" id="ARBA00023004"/>
    </source>
</evidence>
<evidence type="ECO:0000313" key="15">
    <source>
        <dbReference type="Proteomes" id="UP001071777"/>
    </source>
</evidence>
<reference evidence="14" key="1">
    <citation type="submission" date="2022-10" db="EMBL/GenBank/DDBJ databases">
        <title>Adaptive evolution leads to modifications in subtelomeric GC content in a zoonotic Cryptosporidium species.</title>
        <authorList>
            <person name="Li J."/>
            <person name="Feng Y."/>
            <person name="Xiao L."/>
        </authorList>
    </citation>
    <scope>NUCLEOTIDE SEQUENCE</scope>
    <source>
        <strain evidence="14">25894</strain>
    </source>
</reference>
<keyword evidence="1" id="KW-0004">4Fe-4S</keyword>
<dbReference type="SMART" id="SM00488">
    <property type="entry name" value="DEXDc2"/>
    <property type="match status" value="1"/>
</dbReference>
<feature type="domain" description="Helicase ATP-binding" evidence="13">
    <location>
        <begin position="11"/>
        <end position="356"/>
    </location>
</feature>
<protein>
    <submittedName>
        <fullName evidence="14">DNA repair helicase</fullName>
    </submittedName>
</protein>
<dbReference type="InterPro" id="IPR045028">
    <property type="entry name" value="DinG/Rad3-like"/>
</dbReference>
<evidence type="ECO:0000256" key="11">
    <source>
        <dbReference type="ARBA" id="ARBA00023204"/>
    </source>
</evidence>
<name>A0ABQ8P9B7_9CRYT</name>
<dbReference type="Proteomes" id="UP001071777">
    <property type="component" value="Unassembled WGS sequence"/>
</dbReference>
<dbReference type="SUPFAM" id="SSF52540">
    <property type="entry name" value="P-loop containing nucleoside triphosphate hydrolases"/>
    <property type="match status" value="1"/>
</dbReference>
<keyword evidence="8" id="KW-0408">Iron</keyword>
<evidence type="ECO:0000313" key="14">
    <source>
        <dbReference type="EMBL" id="KAJ1613286.1"/>
    </source>
</evidence>
<evidence type="ECO:0000256" key="1">
    <source>
        <dbReference type="ARBA" id="ARBA00022485"/>
    </source>
</evidence>
<organism evidence="14 15">
    <name type="scientific">Cryptosporidium canis</name>
    <dbReference type="NCBI Taxonomy" id="195482"/>
    <lineage>
        <taxon>Eukaryota</taxon>
        <taxon>Sar</taxon>
        <taxon>Alveolata</taxon>
        <taxon>Apicomplexa</taxon>
        <taxon>Conoidasida</taxon>
        <taxon>Coccidia</taxon>
        <taxon>Eucoccidiorida</taxon>
        <taxon>Eimeriorina</taxon>
        <taxon>Cryptosporidiidae</taxon>
        <taxon>Cryptosporidium</taxon>
    </lineage>
</organism>
<evidence type="ECO:0000256" key="5">
    <source>
        <dbReference type="ARBA" id="ARBA00022801"/>
    </source>
</evidence>
<keyword evidence="12" id="KW-0413">Isomerase</keyword>
<dbReference type="InterPro" id="IPR006555">
    <property type="entry name" value="ATP-dep_Helicase_C"/>
</dbReference>
<dbReference type="InterPro" id="IPR057498">
    <property type="entry name" value="Rtel1_ARCH"/>
</dbReference>
<evidence type="ECO:0000256" key="12">
    <source>
        <dbReference type="ARBA" id="ARBA00023235"/>
    </source>
</evidence>
<keyword evidence="15" id="KW-1185">Reference proteome</keyword>
<dbReference type="InterPro" id="IPR006554">
    <property type="entry name" value="Helicase-like_DEXD_c2"/>
</dbReference>
<evidence type="ECO:0000256" key="3">
    <source>
        <dbReference type="ARBA" id="ARBA00022741"/>
    </source>
</evidence>
<dbReference type="Pfam" id="PF13307">
    <property type="entry name" value="Helicase_C_2"/>
    <property type="match status" value="1"/>
</dbReference>
<keyword evidence="2" id="KW-0479">Metal-binding</keyword>
<dbReference type="InterPro" id="IPR027417">
    <property type="entry name" value="P-loop_NTPase"/>
</dbReference>
<dbReference type="InterPro" id="IPR010614">
    <property type="entry name" value="RAD3-like_helicase_DEAD"/>
</dbReference>
<comment type="caution">
    <text evidence="14">The sequence shown here is derived from an EMBL/GenBank/DDBJ whole genome shotgun (WGS) entry which is preliminary data.</text>
</comment>
<evidence type="ECO:0000256" key="6">
    <source>
        <dbReference type="ARBA" id="ARBA00022806"/>
    </source>
</evidence>
<keyword evidence="9" id="KW-0411">Iron-sulfur</keyword>
<evidence type="ECO:0000256" key="2">
    <source>
        <dbReference type="ARBA" id="ARBA00022723"/>
    </source>
</evidence>
<dbReference type="EMBL" id="JAPCXB010000036">
    <property type="protein sequence ID" value="KAJ1613286.1"/>
    <property type="molecule type" value="Genomic_DNA"/>
</dbReference>
<evidence type="ECO:0000256" key="7">
    <source>
        <dbReference type="ARBA" id="ARBA00022840"/>
    </source>
</evidence>